<dbReference type="EMBL" id="JACCJC010000008">
    <property type="protein sequence ID" value="KAF6238537.1"/>
    <property type="molecule type" value="Genomic_DNA"/>
</dbReference>
<evidence type="ECO:0000313" key="1">
    <source>
        <dbReference type="EMBL" id="KAF6238537.1"/>
    </source>
</evidence>
<dbReference type="OrthoDB" id="515692at2759"/>
<dbReference type="Proteomes" id="UP000578531">
    <property type="component" value="Unassembled WGS sequence"/>
</dbReference>
<dbReference type="InterPro" id="IPR011990">
    <property type="entry name" value="TPR-like_helical_dom_sf"/>
</dbReference>
<dbReference type="RefSeq" id="XP_037167836.1">
    <property type="nucleotide sequence ID" value="XM_037304971.1"/>
</dbReference>
<protein>
    <submittedName>
        <fullName evidence="1">Uncharacterized protein</fullName>
    </submittedName>
</protein>
<gene>
    <name evidence="1" type="ORF">HO173_003042</name>
</gene>
<accession>A0A8H6G157</accession>
<dbReference type="AlphaFoldDB" id="A0A8H6G157"/>
<proteinExistence type="predicted"/>
<comment type="caution">
    <text evidence="1">The sequence shown here is derived from an EMBL/GenBank/DDBJ whole genome shotgun (WGS) entry which is preliminary data.</text>
</comment>
<sequence length="137" mass="14709">MWGTERHLDTAALENGSLALLGATGLPLKNVTSLGPGEFGDEYCTATVGGPAGAYCVVLGGNNQAYKVAHNDYYKAKDYANAIGEYIKALGIEPFPVTYLSRRVAAFTRVNRFEETLEDAYTASGIDHSNPQRSSID</sequence>
<keyword evidence="2" id="KW-1185">Reference proteome</keyword>
<dbReference type="GeneID" id="59284711"/>
<dbReference type="Gene3D" id="1.25.40.10">
    <property type="entry name" value="Tetratricopeptide repeat domain"/>
    <property type="match status" value="1"/>
</dbReference>
<organism evidence="1 2">
    <name type="scientific">Letharia columbiana</name>
    <dbReference type="NCBI Taxonomy" id="112416"/>
    <lineage>
        <taxon>Eukaryota</taxon>
        <taxon>Fungi</taxon>
        <taxon>Dikarya</taxon>
        <taxon>Ascomycota</taxon>
        <taxon>Pezizomycotina</taxon>
        <taxon>Lecanoromycetes</taxon>
        <taxon>OSLEUM clade</taxon>
        <taxon>Lecanoromycetidae</taxon>
        <taxon>Lecanorales</taxon>
        <taxon>Lecanorineae</taxon>
        <taxon>Parmeliaceae</taxon>
        <taxon>Letharia</taxon>
    </lineage>
</organism>
<dbReference type="SUPFAM" id="SSF48452">
    <property type="entry name" value="TPR-like"/>
    <property type="match status" value="1"/>
</dbReference>
<reference evidence="1 2" key="1">
    <citation type="journal article" date="2020" name="Genomics">
        <title>Complete, high-quality genomes from long-read metagenomic sequencing of two wolf lichen thalli reveals enigmatic genome architecture.</title>
        <authorList>
            <person name="McKenzie S.K."/>
            <person name="Walston R.F."/>
            <person name="Allen J.L."/>
        </authorList>
    </citation>
    <scope>NUCLEOTIDE SEQUENCE [LARGE SCALE GENOMIC DNA]</scope>
    <source>
        <strain evidence="1">WasteWater2</strain>
    </source>
</reference>
<evidence type="ECO:0000313" key="2">
    <source>
        <dbReference type="Proteomes" id="UP000578531"/>
    </source>
</evidence>
<name>A0A8H6G157_9LECA</name>